<feature type="domain" description="Strawberry notch AAA" evidence="1">
    <location>
        <begin position="408"/>
        <end position="619"/>
    </location>
</feature>
<dbReference type="AlphaFoldDB" id="A0A2S3VXZ1"/>
<dbReference type="Gene3D" id="3.40.50.300">
    <property type="entry name" value="P-loop containing nucleotide triphosphate hydrolases"/>
    <property type="match status" value="1"/>
</dbReference>
<sequence length="625" mass="67692">MDCPVTPTPDLRGFAAAGLLLSHLERGETLDASRLRRAMQTAFNAADATGAWDWKMAYDAAEAASVLFLRRYGPALMTKASDDTDLLARIARLASLLPSQTRRSDDSQTWQQFSTPLPLAFCLARAADIGRGNHVLEPSAGTGLLAVFAELAGAVLTLNEYAPGRSDLLTALFPTARSFRHDAAQIHDYLPESVQPDVVIMNPPFSATVHVAGRAPDTTFRHIASALDRLKPGGRLVALTGTSFCPDNPRWTDGFTTLQAKARLVFSAGVAGDLYRQHGTGVKTRVLVFDRIPASEPSHFVATRGTAPDFPTLLGWIIGDLPSCQPQAHQSSAVSRSAALTSPRTVGGYLGRKAAVASRQRTVSEMQGAALSYEILPPDGDGTVTTRLSDALYEDYRLQSIAIPGARPHPTKLVQSAAMASVRPPGPCHKPTLPDPVIRDGLLSDAQLESVIYAGEAHDRYLAGRWKADQTWDVLTRVGEDDPDGVRFRRGWFLGDGTGTGKGRQVAGIILDNWLQGRRRAVWVSKSDKLLEDAQRDWSALGMERLLVTPQSRFPQGNAIRLTEGILFTTYATLRTEERGAKASRVQQIVEWLGADFDGVIIFDEAHSMQNAAGGKGERGDQEPV</sequence>
<dbReference type="GO" id="GO:0006355">
    <property type="term" value="P:regulation of DNA-templated transcription"/>
    <property type="evidence" value="ECO:0007669"/>
    <property type="project" value="InterPro"/>
</dbReference>
<dbReference type="SUPFAM" id="SSF53335">
    <property type="entry name" value="S-adenosyl-L-methionine-dependent methyltransferases"/>
    <property type="match status" value="1"/>
</dbReference>
<dbReference type="SUPFAM" id="SSF52540">
    <property type="entry name" value="P-loop containing nucleoside triphosphate hydrolases"/>
    <property type="match status" value="1"/>
</dbReference>
<accession>A0A2S3VXZ1</accession>
<dbReference type="PANTHER" id="PTHR12706:SF30">
    <property type="entry name" value="PROTEIN STRAWBERRY NOTCH-RELATED"/>
    <property type="match status" value="1"/>
</dbReference>
<keyword evidence="3" id="KW-1185">Reference proteome</keyword>
<dbReference type="InterPro" id="IPR039187">
    <property type="entry name" value="SNO_AAA"/>
</dbReference>
<proteinExistence type="predicted"/>
<dbReference type="Proteomes" id="UP000237344">
    <property type="component" value="Unassembled WGS sequence"/>
</dbReference>
<evidence type="ECO:0000313" key="3">
    <source>
        <dbReference type="Proteomes" id="UP000237344"/>
    </source>
</evidence>
<dbReference type="InterPro" id="IPR026741">
    <property type="entry name" value="SNO"/>
</dbReference>
<dbReference type="InterPro" id="IPR027417">
    <property type="entry name" value="P-loop_NTPase"/>
</dbReference>
<dbReference type="Pfam" id="PF13872">
    <property type="entry name" value="AAA_34"/>
    <property type="match status" value="1"/>
</dbReference>
<dbReference type="RefSeq" id="WP_239019510.1">
    <property type="nucleotide sequence ID" value="NZ_NKUE01000047.1"/>
</dbReference>
<dbReference type="Gene3D" id="3.40.50.150">
    <property type="entry name" value="Vaccinia Virus protein VP39"/>
    <property type="match status" value="1"/>
</dbReference>
<comment type="caution">
    <text evidence="2">The sequence shown here is derived from an EMBL/GenBank/DDBJ whole genome shotgun (WGS) entry which is preliminary data.</text>
</comment>
<dbReference type="EMBL" id="POTC01000067">
    <property type="protein sequence ID" value="POF61472.1"/>
    <property type="molecule type" value="Genomic_DNA"/>
</dbReference>
<evidence type="ECO:0000313" key="2">
    <source>
        <dbReference type="EMBL" id="POF61472.1"/>
    </source>
</evidence>
<dbReference type="PRINTS" id="PR00507">
    <property type="entry name" value="N12N6MTFRASE"/>
</dbReference>
<name>A0A2S3VXZ1_9PROT</name>
<gene>
    <name evidence="2" type="ORF">KMAL_29160</name>
</gene>
<dbReference type="CDD" id="cd02440">
    <property type="entry name" value="AdoMet_MTases"/>
    <property type="match status" value="1"/>
</dbReference>
<evidence type="ECO:0000259" key="1">
    <source>
        <dbReference type="Pfam" id="PF13872"/>
    </source>
</evidence>
<reference evidence="2 3" key="1">
    <citation type="submission" date="2018-01" db="EMBL/GenBank/DDBJ databases">
        <title>Draft Genome Sequence of Komagataeibacter maltaceti LMG 1529, a Vinegar Producing Acetic Acid Bacterium Isolated from Malt Vinegar Brewery Acetifiers.</title>
        <authorList>
            <person name="Zhang Q."/>
            <person name="Hollensteiner J."/>
            <person name="Poehlein A."/>
            <person name="Daniel R."/>
        </authorList>
    </citation>
    <scope>NUCLEOTIDE SEQUENCE [LARGE SCALE GENOMIC DNA]</scope>
    <source>
        <strain evidence="2 3">LMG 1529</strain>
    </source>
</reference>
<protein>
    <recommendedName>
        <fullName evidence="1">Strawberry notch AAA domain-containing protein</fullName>
    </recommendedName>
</protein>
<organism evidence="2 3">
    <name type="scientific">Novacetimonas maltaceti</name>
    <dbReference type="NCBI Taxonomy" id="1203393"/>
    <lineage>
        <taxon>Bacteria</taxon>
        <taxon>Pseudomonadati</taxon>
        <taxon>Pseudomonadota</taxon>
        <taxon>Alphaproteobacteria</taxon>
        <taxon>Acetobacterales</taxon>
        <taxon>Acetobacteraceae</taxon>
        <taxon>Novacetimonas</taxon>
    </lineage>
</organism>
<dbReference type="PANTHER" id="PTHR12706">
    <property type="entry name" value="STRAWBERRY NOTCH-RELATED"/>
    <property type="match status" value="1"/>
</dbReference>
<dbReference type="InterPro" id="IPR029063">
    <property type="entry name" value="SAM-dependent_MTases_sf"/>
</dbReference>